<evidence type="ECO:0000256" key="3">
    <source>
        <dbReference type="RuleBase" id="RU410713"/>
    </source>
</evidence>
<dbReference type="InterPro" id="IPR014764">
    <property type="entry name" value="DCN-prot"/>
</dbReference>
<dbReference type="Pfam" id="PF03556">
    <property type="entry name" value="Cullin_binding"/>
    <property type="match status" value="1"/>
</dbReference>
<evidence type="ECO:0000259" key="5">
    <source>
        <dbReference type="PROSITE" id="PS51229"/>
    </source>
</evidence>
<feature type="compositionally biased region" description="Basic and acidic residues" evidence="4">
    <location>
        <begin position="140"/>
        <end position="153"/>
    </location>
</feature>
<dbReference type="FunFam" id="1.10.238.10:FF:000041">
    <property type="entry name" value="DCN1-like protein"/>
    <property type="match status" value="1"/>
</dbReference>
<dbReference type="InterPro" id="IPR042460">
    <property type="entry name" value="DCN1-like_PONY"/>
</dbReference>
<feature type="domain" description="DCUN1" evidence="5">
    <location>
        <begin position="257"/>
        <end position="446"/>
    </location>
</feature>
<keyword evidence="2" id="KW-0539">Nucleus</keyword>
<sequence length="456" mass="52744">MTRVEEASNSQTFPEENRRFQCRAHHPFLCVKLCDPHPFDSVSPVLRVLCTFHEDILYSWTMRGGSMVKGEFYGSRCSMTKFKTSLPERHDFWCPPIYRPVRALVFQTRYGGVKRGVTALRLRTCRVARTALMEQPVHTEQIDLRTRPSREDLPLTLLPSDPAEQTSLQHSYPQTQQSRPPSNTPILRPSRADLPTTLPSCYPQTYLTYTCRCYAVCWSDGSLGVPPASSTPFSTPKFQHYTANSRRHSKPEDISSFSTKRCTAWFREYTSPDDPDTLGPDGMEKFCEDIGVEPENVVMLVLAWKMNAHQMGFFTEQEWLKGLVDLQCDTICKLQMKLDYLRSLLNDHSSFKSIYRYAYDFARQDKDQRSMDIETAKAMLQLLLGKHWPLFAQFGGFLDHSKYKVINKDQWCNILEFSRTILHDLSNYDVDGAWPVMLDEFVEWLKLAKSIDVCRS</sequence>
<comment type="function">
    <text evidence="3">Neddylation of cullins play an essential role in the regulation of SCF-type complexes activity.</text>
</comment>
<organism evidence="6">
    <name type="scientific">Timema poppense</name>
    <name type="common">Walking stick</name>
    <dbReference type="NCBI Taxonomy" id="170557"/>
    <lineage>
        <taxon>Eukaryota</taxon>
        <taxon>Metazoa</taxon>
        <taxon>Ecdysozoa</taxon>
        <taxon>Arthropoda</taxon>
        <taxon>Hexapoda</taxon>
        <taxon>Insecta</taxon>
        <taxon>Pterygota</taxon>
        <taxon>Neoptera</taxon>
        <taxon>Polyneoptera</taxon>
        <taxon>Phasmatodea</taxon>
        <taxon>Timematodea</taxon>
        <taxon>Timematoidea</taxon>
        <taxon>Timematidae</taxon>
        <taxon>Timema</taxon>
    </lineage>
</organism>
<proteinExistence type="predicted"/>
<reference evidence="6" key="1">
    <citation type="submission" date="2020-11" db="EMBL/GenBank/DDBJ databases">
        <authorList>
            <person name="Tran Van P."/>
        </authorList>
    </citation>
    <scope>NUCLEOTIDE SEQUENCE</scope>
</reference>
<dbReference type="FunFam" id="1.10.238.200:FF:000002">
    <property type="entry name" value="DCN1-like protein"/>
    <property type="match status" value="1"/>
</dbReference>
<dbReference type="PANTHER" id="PTHR12281:SF12">
    <property type="entry name" value="DEFECTIVE IN CULLIN NEDDYLATION PROTEIN"/>
    <property type="match status" value="1"/>
</dbReference>
<dbReference type="EMBL" id="OD004835">
    <property type="protein sequence ID" value="CAD7410559.1"/>
    <property type="molecule type" value="Genomic_DNA"/>
</dbReference>
<dbReference type="GO" id="GO:0032182">
    <property type="term" value="F:ubiquitin-like protein binding"/>
    <property type="evidence" value="ECO:0007669"/>
    <property type="project" value="TreeGrafter"/>
</dbReference>
<dbReference type="Gene3D" id="1.10.238.10">
    <property type="entry name" value="EF-hand"/>
    <property type="match status" value="1"/>
</dbReference>
<dbReference type="PANTHER" id="PTHR12281">
    <property type="entry name" value="RP42 RELATED"/>
    <property type="match status" value="1"/>
</dbReference>
<dbReference type="InterPro" id="IPR005176">
    <property type="entry name" value="PONY_dom"/>
</dbReference>
<evidence type="ECO:0000256" key="4">
    <source>
        <dbReference type="SAM" id="MobiDB-lite"/>
    </source>
</evidence>
<evidence type="ECO:0000256" key="1">
    <source>
        <dbReference type="ARBA" id="ARBA00004123"/>
    </source>
</evidence>
<dbReference type="Gene3D" id="1.10.238.200">
    <property type="entry name" value="Cullin, PONY binding domain"/>
    <property type="match status" value="1"/>
</dbReference>
<feature type="region of interest" description="Disordered" evidence="4">
    <location>
        <begin position="139"/>
        <end position="194"/>
    </location>
</feature>
<comment type="subcellular location">
    <subcellularLocation>
        <location evidence="1">Nucleus</location>
    </subcellularLocation>
</comment>
<dbReference type="AlphaFoldDB" id="A0A7R9H784"/>
<dbReference type="GO" id="GO:0031624">
    <property type="term" value="F:ubiquitin conjugating enzyme binding"/>
    <property type="evidence" value="ECO:0007669"/>
    <property type="project" value="TreeGrafter"/>
</dbReference>
<accession>A0A7R9H784</accession>
<dbReference type="GO" id="GO:0005634">
    <property type="term" value="C:nucleus"/>
    <property type="evidence" value="ECO:0007669"/>
    <property type="project" value="UniProtKB-SubCell"/>
</dbReference>
<dbReference type="PROSITE" id="PS51229">
    <property type="entry name" value="DCUN1"/>
    <property type="match status" value="1"/>
</dbReference>
<dbReference type="GO" id="GO:0045116">
    <property type="term" value="P:protein neddylation"/>
    <property type="evidence" value="ECO:0007669"/>
    <property type="project" value="TreeGrafter"/>
</dbReference>
<dbReference type="GO" id="GO:0097602">
    <property type="term" value="F:cullin family protein binding"/>
    <property type="evidence" value="ECO:0007669"/>
    <property type="project" value="TreeGrafter"/>
</dbReference>
<protein>
    <recommendedName>
        <fullName evidence="3">Defective in cullin neddylation protein</fullName>
    </recommendedName>
</protein>
<evidence type="ECO:0000313" key="6">
    <source>
        <dbReference type="EMBL" id="CAD7410559.1"/>
    </source>
</evidence>
<dbReference type="GO" id="GO:0000151">
    <property type="term" value="C:ubiquitin ligase complex"/>
    <property type="evidence" value="ECO:0007669"/>
    <property type="project" value="TreeGrafter"/>
</dbReference>
<feature type="compositionally biased region" description="Polar residues" evidence="4">
    <location>
        <begin position="163"/>
        <end position="185"/>
    </location>
</feature>
<gene>
    <name evidence="6" type="ORF">TPSB3V08_LOCUS7418</name>
</gene>
<name>A0A7R9H784_TIMPO</name>
<evidence type="ECO:0000256" key="2">
    <source>
        <dbReference type="ARBA" id="ARBA00023242"/>
    </source>
</evidence>